<keyword evidence="2" id="KW-0813">Transport</keyword>
<evidence type="ECO:0000313" key="8">
    <source>
        <dbReference type="EMBL" id="ELR5219107.1"/>
    </source>
</evidence>
<keyword evidence="3 6" id="KW-0812">Transmembrane</keyword>
<feature type="transmembrane region" description="Helical" evidence="6">
    <location>
        <begin position="79"/>
        <end position="98"/>
    </location>
</feature>
<proteinExistence type="predicted"/>
<dbReference type="PANTHER" id="PTHR12778:SF10">
    <property type="entry name" value="MAJOR FACILITATOR SUPERFAMILY DOMAIN-CONTAINING PROTEIN 3"/>
    <property type="match status" value="1"/>
</dbReference>
<comment type="caution">
    <text evidence="8">The sequence shown here is derived from an EMBL/GenBank/DDBJ whole genome shotgun (WGS) entry which is preliminary data.</text>
</comment>
<dbReference type="InterPro" id="IPR004752">
    <property type="entry name" value="AmpG_permease/AT-1"/>
</dbReference>
<evidence type="ECO:0000256" key="4">
    <source>
        <dbReference type="ARBA" id="ARBA00022989"/>
    </source>
</evidence>
<feature type="transmembrane region" description="Helical" evidence="6">
    <location>
        <begin position="142"/>
        <end position="165"/>
    </location>
</feature>
<evidence type="ECO:0000259" key="7">
    <source>
        <dbReference type="PROSITE" id="PS50850"/>
    </source>
</evidence>
<feature type="transmembrane region" description="Helical" evidence="6">
    <location>
        <begin position="283"/>
        <end position="300"/>
    </location>
</feature>
<dbReference type="PROSITE" id="PS50850">
    <property type="entry name" value="MFS"/>
    <property type="match status" value="1"/>
</dbReference>
<feature type="transmembrane region" description="Helical" evidence="6">
    <location>
        <begin position="220"/>
        <end position="242"/>
    </location>
</feature>
<dbReference type="EMBL" id="ABEXCJ040000008">
    <property type="protein sequence ID" value="ELR5219107.1"/>
    <property type="molecule type" value="Genomic_DNA"/>
</dbReference>
<dbReference type="Gene3D" id="1.20.1250.20">
    <property type="entry name" value="MFS general substrate transporter like domains"/>
    <property type="match status" value="1"/>
</dbReference>
<dbReference type="AlphaFoldDB" id="A0A3R8W4F0"/>
<protein>
    <submittedName>
        <fullName evidence="8">RhtX/FptX family siderophore transporter</fullName>
    </submittedName>
</protein>
<dbReference type="EMBL" id="ABEXCJ050000008">
    <property type="protein sequence ID" value="EMR4591294.1"/>
    <property type="molecule type" value="Genomic_DNA"/>
</dbReference>
<dbReference type="OrthoDB" id="9787815at2"/>
<name>A0A3R8W4F0_PRORE</name>
<evidence type="ECO:0000256" key="3">
    <source>
        <dbReference type="ARBA" id="ARBA00022692"/>
    </source>
</evidence>
<keyword evidence="5 6" id="KW-0472">Membrane</keyword>
<dbReference type="NCBIfam" id="TIGR02718">
    <property type="entry name" value="sider_RhtX_FptX"/>
    <property type="match status" value="1"/>
</dbReference>
<evidence type="ECO:0000256" key="6">
    <source>
        <dbReference type="SAM" id="Phobius"/>
    </source>
</evidence>
<evidence type="ECO:0000313" key="9">
    <source>
        <dbReference type="EMBL" id="EMR4591294.1"/>
    </source>
</evidence>
<organism evidence="8">
    <name type="scientific">Providencia rettgeri</name>
    <dbReference type="NCBI Taxonomy" id="587"/>
    <lineage>
        <taxon>Bacteria</taxon>
        <taxon>Pseudomonadati</taxon>
        <taxon>Pseudomonadota</taxon>
        <taxon>Gammaproteobacteria</taxon>
        <taxon>Enterobacterales</taxon>
        <taxon>Morganellaceae</taxon>
        <taxon>Providencia</taxon>
    </lineage>
</organism>
<dbReference type="InterPro" id="IPR036259">
    <property type="entry name" value="MFS_trans_sf"/>
</dbReference>
<accession>A0A3R8W4F0</accession>
<dbReference type="Pfam" id="PF13000">
    <property type="entry name" value="Acatn"/>
    <property type="match status" value="1"/>
</dbReference>
<evidence type="ECO:0000256" key="1">
    <source>
        <dbReference type="ARBA" id="ARBA00004141"/>
    </source>
</evidence>
<feature type="domain" description="Major facilitator superfamily (MFS) profile" evidence="7">
    <location>
        <begin position="10"/>
        <end position="400"/>
    </location>
</feature>
<dbReference type="GO" id="GO:0008521">
    <property type="term" value="F:acetyl-CoA transmembrane transporter activity"/>
    <property type="evidence" value="ECO:0007669"/>
    <property type="project" value="InterPro"/>
</dbReference>
<feature type="transmembrane region" description="Helical" evidence="6">
    <location>
        <begin position="378"/>
        <end position="396"/>
    </location>
</feature>
<dbReference type="GO" id="GO:0035348">
    <property type="term" value="P:acetyl-CoA transmembrane transport"/>
    <property type="evidence" value="ECO:0007669"/>
    <property type="project" value="InterPro"/>
</dbReference>
<feature type="transmembrane region" description="Helical" evidence="6">
    <location>
        <begin position="104"/>
        <end position="121"/>
    </location>
</feature>
<evidence type="ECO:0000256" key="5">
    <source>
        <dbReference type="ARBA" id="ARBA00023136"/>
    </source>
</evidence>
<dbReference type="InterPro" id="IPR024371">
    <property type="entry name" value="AcetylCoA_trans_1-like"/>
</dbReference>
<comment type="subcellular location">
    <subcellularLocation>
        <location evidence="1">Membrane</location>
        <topology evidence="1">Multi-pass membrane protein</topology>
    </subcellularLocation>
</comment>
<dbReference type="RefSeq" id="WP_125892034.1">
    <property type="nucleotide sequence ID" value="NZ_RHRR02000001.1"/>
</dbReference>
<keyword evidence="4 6" id="KW-1133">Transmembrane helix</keyword>
<dbReference type="InterPro" id="IPR020846">
    <property type="entry name" value="MFS_dom"/>
</dbReference>
<gene>
    <name evidence="9" type="ORF">M0K77_003650</name>
    <name evidence="8" type="ORF">M0K77_RS18250</name>
</gene>
<evidence type="ECO:0000256" key="2">
    <source>
        <dbReference type="ARBA" id="ARBA00022448"/>
    </source>
</evidence>
<dbReference type="GO" id="GO:0016020">
    <property type="term" value="C:membrane"/>
    <property type="evidence" value="ECO:0007669"/>
    <property type="project" value="UniProtKB-SubCell"/>
</dbReference>
<feature type="transmembrane region" description="Helical" evidence="6">
    <location>
        <begin position="306"/>
        <end position="334"/>
    </location>
</feature>
<dbReference type="PANTHER" id="PTHR12778">
    <property type="entry name" value="SOLUTE CARRIER FAMILY 33 ACETYL-COA TRANSPORTER -RELATED"/>
    <property type="match status" value="1"/>
</dbReference>
<feature type="transmembrane region" description="Helical" evidence="6">
    <location>
        <begin position="254"/>
        <end position="276"/>
    </location>
</feature>
<sequence>MKDLLQNKQLVVTLGLLYLAQGIPMGIAMDALPTFLRHDGGELKALAFLPLVGLPWVVKFLWASFVDNHWGKRLGRRKSWIIPMQLIVTVTMFALSTIGLSVANALPCIVLLFVASLASATQDIATDGMAAEQVSGTMLSKINAVQIAGVMAGFFVGGAGLMIMSESLGQHLALGVLACVPLLSLVFVSVCPLKTPSMTQEMNEKASLLKTVKRRGAPRLLLLTLLSAVTAVSGFGLAKLFLNDAGWSLAQIGKMGMAGGMVTLVLGCGGGAWLIGKIGVWRAFSFGLLFALLSSLLWLLQSANGVSISLVALCITFGSLSAGVTSVAIMTAGMQFASRYQQAGTDMTAVQSTRDIGELVSSMMLVGLTAAVGYSGGFILGALIAFIALLVTFSHYRYMQRLETERV</sequence>
<feature type="transmembrane region" description="Helical" evidence="6">
    <location>
        <begin position="46"/>
        <end position="67"/>
    </location>
</feature>
<reference evidence="8" key="1">
    <citation type="submission" date="2023-10" db="EMBL/GenBank/DDBJ databases">
        <authorList>
            <consortium name="Clinical and Environmental Microbiology Branch: Whole genome sequencing antimicrobial resistance pathogens in the healthcare setting"/>
        </authorList>
    </citation>
    <scope>NUCLEOTIDE SEQUENCE</scope>
    <source>
        <strain evidence="8">2020QW-00022</strain>
    </source>
</reference>
<feature type="transmembrane region" description="Helical" evidence="6">
    <location>
        <begin position="171"/>
        <end position="193"/>
    </location>
</feature>
<dbReference type="InterPro" id="IPR014090">
    <property type="entry name" value="Siderophore_transpt_RhtX/FptX"/>
</dbReference>
<dbReference type="SUPFAM" id="SSF103473">
    <property type="entry name" value="MFS general substrate transporter"/>
    <property type="match status" value="1"/>
</dbReference>